<keyword evidence="3" id="KW-0964">Secreted</keyword>
<comment type="caution">
    <text evidence="6">The sequence shown here is derived from an EMBL/GenBank/DDBJ whole genome shotgun (WGS) entry which is preliminary data.</text>
</comment>
<accession>A0A0T6AZ85</accession>
<dbReference type="InterPro" id="IPR000734">
    <property type="entry name" value="TAG_lipase"/>
</dbReference>
<dbReference type="InterPro" id="IPR013818">
    <property type="entry name" value="Lipase"/>
</dbReference>
<name>A0A0T6AZ85_9SCAR</name>
<dbReference type="GO" id="GO:0017171">
    <property type="term" value="F:serine hydrolase activity"/>
    <property type="evidence" value="ECO:0007669"/>
    <property type="project" value="TreeGrafter"/>
</dbReference>
<dbReference type="EMBL" id="LJIG01022456">
    <property type="protein sequence ID" value="KRT80499.1"/>
    <property type="molecule type" value="Genomic_DNA"/>
</dbReference>
<dbReference type="PANTHER" id="PTHR11610:SF173">
    <property type="entry name" value="LIPASE DOMAIN-CONTAINING PROTEIN-RELATED"/>
    <property type="match status" value="1"/>
</dbReference>
<evidence type="ECO:0000256" key="1">
    <source>
        <dbReference type="ARBA" id="ARBA00004613"/>
    </source>
</evidence>
<dbReference type="GO" id="GO:0016042">
    <property type="term" value="P:lipid catabolic process"/>
    <property type="evidence" value="ECO:0007669"/>
    <property type="project" value="TreeGrafter"/>
</dbReference>
<evidence type="ECO:0000313" key="7">
    <source>
        <dbReference type="Proteomes" id="UP000051574"/>
    </source>
</evidence>
<dbReference type="AlphaFoldDB" id="A0A0T6AZ85"/>
<proteinExistence type="inferred from homology"/>
<keyword evidence="7" id="KW-1185">Reference proteome</keyword>
<evidence type="ECO:0000313" key="6">
    <source>
        <dbReference type="EMBL" id="KRT80499.1"/>
    </source>
</evidence>
<dbReference type="PANTHER" id="PTHR11610">
    <property type="entry name" value="LIPASE"/>
    <property type="match status" value="1"/>
</dbReference>
<organism evidence="6 7">
    <name type="scientific">Oryctes borbonicus</name>
    <dbReference type="NCBI Taxonomy" id="1629725"/>
    <lineage>
        <taxon>Eukaryota</taxon>
        <taxon>Metazoa</taxon>
        <taxon>Ecdysozoa</taxon>
        <taxon>Arthropoda</taxon>
        <taxon>Hexapoda</taxon>
        <taxon>Insecta</taxon>
        <taxon>Pterygota</taxon>
        <taxon>Neoptera</taxon>
        <taxon>Endopterygota</taxon>
        <taxon>Coleoptera</taxon>
        <taxon>Polyphaga</taxon>
        <taxon>Scarabaeiformia</taxon>
        <taxon>Scarabaeidae</taxon>
        <taxon>Dynastinae</taxon>
        <taxon>Oryctes</taxon>
    </lineage>
</organism>
<evidence type="ECO:0000259" key="5">
    <source>
        <dbReference type="Pfam" id="PF00151"/>
    </source>
</evidence>
<comment type="similarity">
    <text evidence="2 4">Belongs to the AB hydrolase superfamily. Lipase family.</text>
</comment>
<dbReference type="GO" id="GO:0016298">
    <property type="term" value="F:lipase activity"/>
    <property type="evidence" value="ECO:0007669"/>
    <property type="project" value="InterPro"/>
</dbReference>
<dbReference type="GO" id="GO:0005615">
    <property type="term" value="C:extracellular space"/>
    <property type="evidence" value="ECO:0007669"/>
    <property type="project" value="TreeGrafter"/>
</dbReference>
<dbReference type="Pfam" id="PF00151">
    <property type="entry name" value="Lipase"/>
    <property type="match status" value="1"/>
</dbReference>
<dbReference type="OrthoDB" id="199913at2759"/>
<comment type="subcellular location">
    <subcellularLocation>
        <location evidence="1">Secreted</location>
    </subcellularLocation>
</comment>
<evidence type="ECO:0000256" key="2">
    <source>
        <dbReference type="ARBA" id="ARBA00010701"/>
    </source>
</evidence>
<dbReference type="Gene3D" id="3.40.50.1820">
    <property type="entry name" value="alpha/beta hydrolase"/>
    <property type="match status" value="1"/>
</dbReference>
<sequence>MVDIVHTDDGLFGCAGLKGTVNFYPNGGTALQPGCSLRVTLQDVLEAIKTIFVEPLPKVFCSHRKSVAFYIKSINEKNLTAYKCPSSKSYAKMQCNDKNGIPFGEDTPPNASGNYYIKIIK</sequence>
<evidence type="ECO:0000256" key="3">
    <source>
        <dbReference type="ARBA" id="ARBA00022525"/>
    </source>
</evidence>
<protein>
    <recommendedName>
        <fullName evidence="5">Lipase domain-containing protein</fullName>
    </recommendedName>
</protein>
<reference evidence="6 7" key="1">
    <citation type="submission" date="2015-09" db="EMBL/GenBank/DDBJ databases">
        <title>Draft genome of the scarab beetle Oryctes borbonicus.</title>
        <authorList>
            <person name="Meyer J.M."/>
            <person name="Markov G.V."/>
            <person name="Baskaran P."/>
            <person name="Herrmann M."/>
            <person name="Sommer R.J."/>
            <person name="Roedelsperger C."/>
        </authorList>
    </citation>
    <scope>NUCLEOTIDE SEQUENCE [LARGE SCALE GENOMIC DNA]</scope>
    <source>
        <strain evidence="6">OB123</strain>
        <tissue evidence="6">Whole animal</tissue>
    </source>
</reference>
<evidence type="ECO:0000256" key="4">
    <source>
        <dbReference type="RuleBase" id="RU004262"/>
    </source>
</evidence>
<feature type="domain" description="Lipase" evidence="5">
    <location>
        <begin position="2"/>
        <end position="97"/>
    </location>
</feature>
<dbReference type="InterPro" id="IPR029058">
    <property type="entry name" value="AB_hydrolase_fold"/>
</dbReference>
<gene>
    <name evidence="6" type="ORF">AMK59_8311</name>
</gene>
<dbReference type="SUPFAM" id="SSF53474">
    <property type="entry name" value="alpha/beta-Hydrolases"/>
    <property type="match status" value="1"/>
</dbReference>
<dbReference type="Proteomes" id="UP000051574">
    <property type="component" value="Unassembled WGS sequence"/>
</dbReference>